<feature type="transmembrane region" description="Helical" evidence="1">
    <location>
        <begin position="89"/>
        <end position="107"/>
    </location>
</feature>
<feature type="transmembrane region" description="Helical" evidence="1">
    <location>
        <begin position="51"/>
        <end position="77"/>
    </location>
</feature>
<evidence type="ECO:0000313" key="3">
    <source>
        <dbReference type="Proteomes" id="UP001211689"/>
    </source>
</evidence>
<keyword evidence="1" id="KW-0472">Membrane</keyword>
<organism evidence="2 3">
    <name type="scientific">Metapseudomonas resinovorans</name>
    <name type="common">Pseudomonas resinovorans</name>
    <dbReference type="NCBI Taxonomy" id="53412"/>
    <lineage>
        <taxon>Bacteria</taxon>
        <taxon>Pseudomonadati</taxon>
        <taxon>Pseudomonadota</taxon>
        <taxon>Gammaproteobacteria</taxon>
        <taxon>Pseudomonadales</taxon>
        <taxon>Pseudomonadaceae</taxon>
        <taxon>Metapseudomonas</taxon>
    </lineage>
</organism>
<comment type="caution">
    <text evidence="2">The sequence shown here is derived from an EMBL/GenBank/DDBJ whole genome shotgun (WGS) entry which is preliminary data.</text>
</comment>
<keyword evidence="1" id="KW-0812">Transmembrane</keyword>
<dbReference type="EMBL" id="JANEWF010000086">
    <property type="protein sequence ID" value="MDA8486893.1"/>
    <property type="molecule type" value="Genomic_DNA"/>
</dbReference>
<keyword evidence="1" id="KW-1133">Transmembrane helix</keyword>
<sequence length="134" mass="15091">MTFTRKQTLQIWGVLDLFQLVWYSLHSWRAGRIPYLSDLFGIQALGEQVGAPLISVGLVAWSLQLTIAITAVGFLLTYRPTRYLGMVQIPLRLFFIVPSLSPLLLLAGYLPGLLMLALTIGSETLKAWSLWRRT</sequence>
<evidence type="ECO:0000313" key="2">
    <source>
        <dbReference type="EMBL" id="MDA8486893.1"/>
    </source>
</evidence>
<keyword evidence="3" id="KW-1185">Reference proteome</keyword>
<dbReference type="RefSeq" id="WP_271472650.1">
    <property type="nucleotide sequence ID" value="NZ_JANEWF010000086.1"/>
</dbReference>
<evidence type="ECO:0008006" key="4">
    <source>
        <dbReference type="Google" id="ProtNLM"/>
    </source>
</evidence>
<name>A0ABT4YDC5_METRE</name>
<gene>
    <name evidence="2" type="ORF">NNO07_27895</name>
</gene>
<protein>
    <recommendedName>
        <fullName evidence="4">Arginine:ornithine antiporter</fullName>
    </recommendedName>
</protein>
<proteinExistence type="predicted"/>
<reference evidence="2 3" key="1">
    <citation type="submission" date="2022-07" db="EMBL/GenBank/DDBJ databases">
        <title>Genome Analysis of Selected Gammaproteobacteria from Nigerian Food snails.</title>
        <authorList>
            <person name="Okafor A.C."/>
        </authorList>
    </citation>
    <scope>NUCLEOTIDE SEQUENCE [LARGE SCALE GENOMIC DNA]</scope>
    <source>
        <strain evidence="2 3">Awg 2</strain>
    </source>
</reference>
<dbReference type="Proteomes" id="UP001211689">
    <property type="component" value="Unassembled WGS sequence"/>
</dbReference>
<evidence type="ECO:0000256" key="1">
    <source>
        <dbReference type="SAM" id="Phobius"/>
    </source>
</evidence>
<accession>A0ABT4YDC5</accession>